<keyword evidence="7" id="KW-0325">Glycoprotein</keyword>
<feature type="transmembrane region" description="Helical" evidence="9">
    <location>
        <begin position="100"/>
        <end position="124"/>
    </location>
</feature>
<keyword evidence="5 9" id="KW-0472">Membrane</keyword>
<dbReference type="GO" id="GO:0007200">
    <property type="term" value="P:phospholipase C-activating G protein-coupled receptor signaling pathway"/>
    <property type="evidence" value="ECO:0007669"/>
    <property type="project" value="TreeGrafter"/>
</dbReference>
<evidence type="ECO:0000256" key="8">
    <source>
        <dbReference type="ARBA" id="ARBA00023224"/>
    </source>
</evidence>
<evidence type="ECO:0000256" key="7">
    <source>
        <dbReference type="ARBA" id="ARBA00023180"/>
    </source>
</evidence>
<dbReference type="PANTHER" id="PTHR24232">
    <property type="entry name" value="G-PROTEIN COUPLED RECEPTOR"/>
    <property type="match status" value="1"/>
</dbReference>
<keyword evidence="3 9" id="KW-1133">Transmembrane helix</keyword>
<protein>
    <recommendedName>
        <fullName evidence="10">G-protein coupled receptors family 1 profile domain-containing protein</fullName>
    </recommendedName>
</protein>
<dbReference type="Bgee" id="ENSELUG00000005700">
    <property type="expression patterns" value="Expressed in head kidney and 5 other cell types or tissues"/>
</dbReference>
<proteinExistence type="predicted"/>
<gene>
    <name evidence="11" type="primary">GPR17</name>
</gene>
<evidence type="ECO:0000256" key="1">
    <source>
        <dbReference type="ARBA" id="ARBA00004141"/>
    </source>
</evidence>
<dbReference type="GO" id="GO:0005886">
    <property type="term" value="C:plasma membrane"/>
    <property type="evidence" value="ECO:0007669"/>
    <property type="project" value="TreeGrafter"/>
</dbReference>
<evidence type="ECO:0000256" key="2">
    <source>
        <dbReference type="ARBA" id="ARBA00022692"/>
    </source>
</evidence>
<dbReference type="GO" id="GO:0004930">
    <property type="term" value="F:G protein-coupled receptor activity"/>
    <property type="evidence" value="ECO:0007669"/>
    <property type="project" value="UniProtKB-KW"/>
</dbReference>
<feature type="transmembrane region" description="Helical" evidence="9">
    <location>
        <begin position="59"/>
        <end position="80"/>
    </location>
</feature>
<feature type="transmembrane region" description="Helical" evidence="9">
    <location>
        <begin position="190"/>
        <end position="213"/>
    </location>
</feature>
<organism evidence="11 12">
    <name type="scientific">Esox lucius</name>
    <name type="common">Northern pike</name>
    <dbReference type="NCBI Taxonomy" id="8010"/>
    <lineage>
        <taxon>Eukaryota</taxon>
        <taxon>Metazoa</taxon>
        <taxon>Chordata</taxon>
        <taxon>Craniata</taxon>
        <taxon>Vertebrata</taxon>
        <taxon>Euteleostomi</taxon>
        <taxon>Actinopterygii</taxon>
        <taxon>Neopterygii</taxon>
        <taxon>Teleostei</taxon>
        <taxon>Protacanthopterygii</taxon>
        <taxon>Esociformes</taxon>
        <taxon>Esocidae</taxon>
        <taxon>Esox</taxon>
    </lineage>
</organism>
<reference evidence="11" key="2">
    <citation type="submission" date="2020-02" db="EMBL/GenBank/DDBJ databases">
        <title>Esox lucius (northern pike) genome, fEsoLuc1, primary haplotype.</title>
        <authorList>
            <person name="Myers G."/>
            <person name="Karagic N."/>
            <person name="Meyer A."/>
            <person name="Pippel M."/>
            <person name="Reichard M."/>
            <person name="Winkler S."/>
            <person name="Tracey A."/>
            <person name="Sims Y."/>
            <person name="Howe K."/>
            <person name="Rhie A."/>
            <person name="Formenti G."/>
            <person name="Durbin R."/>
            <person name="Fedrigo O."/>
            <person name="Jarvis E.D."/>
        </authorList>
    </citation>
    <scope>NUCLEOTIDE SEQUENCE [LARGE SCALE GENOMIC DNA]</scope>
</reference>
<sequence length="319" mass="36722">MIMNLTEEESQGFYARGSHTENILFASFYILVFLVAVPTNSLALWVFCRQVINSPSKLFLRHLAIADVSYVLILPMRIVYHFSDSSWPFGDVPCRLVGFLFYLNMYGSLYLMAFISLDRLFALVLPLRSRSIRRVLYAKVVVFFLWVTVTVSMAPLLFSNKRMITIQVNNNTAVVMCYQLYLENTSVKSLVSTVVAFTIPLLTVLGSYILILLRLRGVEQQEKPFRSKAMRMIVLIMVNFLVAFVPYHVNRFIYILRHTQTHMKTDTIKVLALANRVTSAVTCVSGVLDPVMYFFLARTYQSLLLQLFCRRTFQPPPDL</sequence>
<feature type="transmembrane region" description="Helical" evidence="9">
    <location>
        <begin position="276"/>
        <end position="296"/>
    </location>
</feature>
<dbReference type="Proteomes" id="UP000265140">
    <property type="component" value="Chromosome 21"/>
</dbReference>
<keyword evidence="2 9" id="KW-0812">Transmembrane</keyword>
<reference evidence="11" key="3">
    <citation type="submission" date="2025-08" db="UniProtKB">
        <authorList>
            <consortium name="Ensembl"/>
        </authorList>
    </citation>
    <scope>IDENTIFICATION</scope>
</reference>
<dbReference type="OMA" id="MYCSLYL"/>
<evidence type="ECO:0000256" key="9">
    <source>
        <dbReference type="SAM" id="Phobius"/>
    </source>
</evidence>
<dbReference type="InParanoid" id="A0A3P8ZJS3"/>
<dbReference type="AlphaFoldDB" id="A0A3P8ZJS3"/>
<reference evidence="12" key="1">
    <citation type="journal article" date="2014" name="PLoS ONE">
        <title>The genome and linkage map of the northern pike (Esox lucius): conserved synteny revealed between the salmonid sister group and the Neoteleostei.</title>
        <authorList>
            <person name="Rondeau E.B."/>
            <person name="Minkley D.R."/>
            <person name="Leong J.S."/>
            <person name="Messmer A.M."/>
            <person name="Jantzen J.R."/>
            <person name="von Schalburg K.R."/>
            <person name="Lemon C."/>
            <person name="Bird N.H."/>
            <person name="Koop B.F."/>
        </authorList>
    </citation>
    <scope>NUCLEOTIDE SEQUENCE</scope>
</reference>
<reference evidence="11" key="4">
    <citation type="submission" date="2025-09" db="UniProtKB">
        <authorList>
            <consortium name="Ensembl"/>
        </authorList>
    </citation>
    <scope>IDENTIFICATION</scope>
</reference>
<evidence type="ECO:0000256" key="4">
    <source>
        <dbReference type="ARBA" id="ARBA00023040"/>
    </source>
</evidence>
<dbReference type="PANTHER" id="PTHR24232:SF105">
    <property type="entry name" value="URACIL NUCLEOTIDE_CYSTEINYL LEUKOTRIENE RECEPTOR-LIKE"/>
    <property type="match status" value="1"/>
</dbReference>
<dbReference type="Pfam" id="PF00001">
    <property type="entry name" value="7tm_1"/>
    <property type="match status" value="1"/>
</dbReference>
<dbReference type="InterPro" id="IPR000276">
    <property type="entry name" value="GPCR_Rhodpsn"/>
</dbReference>
<dbReference type="PRINTS" id="PR01157">
    <property type="entry name" value="P2YPURNOCPTR"/>
</dbReference>
<keyword evidence="12" id="KW-1185">Reference proteome</keyword>
<name>A0A3P8ZJS3_ESOLU</name>
<evidence type="ECO:0000313" key="12">
    <source>
        <dbReference type="Proteomes" id="UP000265140"/>
    </source>
</evidence>
<dbReference type="GO" id="GO:0035025">
    <property type="term" value="P:positive regulation of Rho protein signal transduction"/>
    <property type="evidence" value="ECO:0007669"/>
    <property type="project" value="TreeGrafter"/>
</dbReference>
<dbReference type="SUPFAM" id="SSF81321">
    <property type="entry name" value="Family A G protein-coupled receptor-like"/>
    <property type="match status" value="1"/>
</dbReference>
<dbReference type="GeneTree" id="ENSGT01150000286998"/>
<dbReference type="Gene3D" id="1.20.1070.10">
    <property type="entry name" value="Rhodopsin 7-helix transmembrane proteins"/>
    <property type="match status" value="1"/>
</dbReference>
<dbReference type="PROSITE" id="PS50262">
    <property type="entry name" value="G_PROTEIN_RECEP_F1_2"/>
    <property type="match status" value="1"/>
</dbReference>
<evidence type="ECO:0000256" key="5">
    <source>
        <dbReference type="ARBA" id="ARBA00023136"/>
    </source>
</evidence>
<keyword evidence="6" id="KW-0675">Receptor</keyword>
<accession>A0A3P8ZJS3</accession>
<feature type="transmembrane region" description="Helical" evidence="9">
    <location>
        <begin position="23"/>
        <end position="47"/>
    </location>
</feature>
<feature type="transmembrane region" description="Helical" evidence="9">
    <location>
        <begin position="136"/>
        <end position="158"/>
    </location>
</feature>
<evidence type="ECO:0000256" key="3">
    <source>
        <dbReference type="ARBA" id="ARBA00022989"/>
    </source>
</evidence>
<evidence type="ECO:0000256" key="6">
    <source>
        <dbReference type="ARBA" id="ARBA00023170"/>
    </source>
</evidence>
<feature type="domain" description="G-protein coupled receptors family 1 profile" evidence="10">
    <location>
        <begin position="39"/>
        <end position="293"/>
    </location>
</feature>
<dbReference type="Ensembl" id="ENSELUT00000012150.3">
    <property type="protein sequence ID" value="ENSELUP00000028920.3"/>
    <property type="gene ID" value="ENSELUG00000005700.3"/>
</dbReference>
<dbReference type="InterPro" id="IPR017452">
    <property type="entry name" value="GPCR_Rhodpsn_7TM"/>
</dbReference>
<dbReference type="PRINTS" id="PR00237">
    <property type="entry name" value="GPCRRHODOPSN"/>
</dbReference>
<keyword evidence="8" id="KW-0807">Transducer</keyword>
<feature type="transmembrane region" description="Helical" evidence="9">
    <location>
        <begin position="233"/>
        <end position="256"/>
    </location>
</feature>
<evidence type="ECO:0000313" key="11">
    <source>
        <dbReference type="Ensembl" id="ENSELUP00000028920.3"/>
    </source>
</evidence>
<evidence type="ECO:0000259" key="10">
    <source>
        <dbReference type="PROSITE" id="PS50262"/>
    </source>
</evidence>
<keyword evidence="4" id="KW-0297">G-protein coupled receptor</keyword>
<comment type="subcellular location">
    <subcellularLocation>
        <location evidence="1">Membrane</location>
        <topology evidence="1">Multi-pass membrane protein</topology>
    </subcellularLocation>
</comment>